<keyword evidence="1" id="KW-0732">Signal</keyword>
<evidence type="ECO:0000256" key="1">
    <source>
        <dbReference type="SAM" id="SignalP"/>
    </source>
</evidence>
<name>A0ABP9ZC29_9FUNG</name>
<sequence>MICFTKSLLIAITVLTVWLQLSQAYCVYNHLDGADSYFYVKEHDIHARFSFKKQINNGQKECCAWDNGDCSPYSTREGPVHFHITFGLFGASLEGATTFDAYCSAGGGLVLSGNSLTNITATCNHYHNTADSTIISPI</sequence>
<dbReference type="Proteomes" id="UP001473302">
    <property type="component" value="Unassembled WGS sequence"/>
</dbReference>
<gene>
    <name evidence="2" type="ORF">MFLAVUS_010192</name>
</gene>
<evidence type="ECO:0000313" key="2">
    <source>
        <dbReference type="EMBL" id="GAA5816662.1"/>
    </source>
</evidence>
<reference evidence="2 3" key="1">
    <citation type="submission" date="2024-04" db="EMBL/GenBank/DDBJ databases">
        <title>genome sequences of Mucor flavus KT1a and Helicostylum pulchrum KT1b strains isolated from the surface of a dry-aged beef.</title>
        <authorList>
            <person name="Toyotome T."/>
            <person name="Hosono M."/>
            <person name="Torimaru M."/>
            <person name="Fukuda K."/>
            <person name="Mikami N."/>
        </authorList>
    </citation>
    <scope>NUCLEOTIDE SEQUENCE [LARGE SCALE GENOMIC DNA]</scope>
    <source>
        <strain evidence="2 3">KT1a</strain>
    </source>
</reference>
<organism evidence="2 3">
    <name type="scientific">Mucor flavus</name>
    <dbReference type="NCBI Taxonomy" id="439312"/>
    <lineage>
        <taxon>Eukaryota</taxon>
        <taxon>Fungi</taxon>
        <taxon>Fungi incertae sedis</taxon>
        <taxon>Mucoromycota</taxon>
        <taxon>Mucoromycotina</taxon>
        <taxon>Mucoromycetes</taxon>
        <taxon>Mucorales</taxon>
        <taxon>Mucorineae</taxon>
        <taxon>Mucoraceae</taxon>
        <taxon>Mucor</taxon>
    </lineage>
</organism>
<evidence type="ECO:0000313" key="3">
    <source>
        <dbReference type="Proteomes" id="UP001473302"/>
    </source>
</evidence>
<dbReference type="EMBL" id="BAABUK010000033">
    <property type="protein sequence ID" value="GAA5816662.1"/>
    <property type="molecule type" value="Genomic_DNA"/>
</dbReference>
<comment type="caution">
    <text evidence="2">The sequence shown here is derived from an EMBL/GenBank/DDBJ whole genome shotgun (WGS) entry which is preliminary data.</text>
</comment>
<proteinExistence type="predicted"/>
<accession>A0ABP9ZC29</accession>
<keyword evidence="3" id="KW-1185">Reference proteome</keyword>
<protein>
    <submittedName>
        <fullName evidence="2">Uncharacterized protein</fullName>
    </submittedName>
</protein>
<feature type="signal peptide" evidence="1">
    <location>
        <begin position="1"/>
        <end position="24"/>
    </location>
</feature>
<feature type="chain" id="PRO_5045478317" evidence="1">
    <location>
        <begin position="25"/>
        <end position="138"/>
    </location>
</feature>